<reference evidence="2 3" key="1">
    <citation type="submission" date="2018-12" db="EMBL/GenBank/DDBJ databases">
        <authorList>
            <person name="Toschakov S.V."/>
        </authorList>
    </citation>
    <scope>NUCLEOTIDE SEQUENCE [LARGE SCALE GENOMIC DNA]</scope>
    <source>
        <strain evidence="2 3">GM2012</strain>
    </source>
</reference>
<keyword evidence="3" id="KW-1185">Reference proteome</keyword>
<keyword evidence="1" id="KW-0732">Signal</keyword>
<protein>
    <submittedName>
        <fullName evidence="2">Uncharacterized protein</fullName>
    </submittedName>
</protein>
<comment type="caution">
    <text evidence="2">The sequence shown here is derived from an EMBL/GenBank/DDBJ whole genome shotgun (WGS) entry which is preliminary data.</text>
</comment>
<proteinExistence type="predicted"/>
<reference evidence="2 3" key="2">
    <citation type="submission" date="2019-01" db="EMBL/GenBank/DDBJ databases">
        <title>Tautonia sociabilis, a novel thermotolerant planctomycete of Isosphaeraceae family, isolated from a 4000 m deep subterranean habitat.</title>
        <authorList>
            <person name="Kovaleva O.L."/>
            <person name="Elcheninov A.G."/>
            <person name="Van Heerden E."/>
            <person name="Toshchakov S.V."/>
            <person name="Novikov A."/>
            <person name="Bonch-Osmolovskaya E.A."/>
            <person name="Kublanov I.V."/>
        </authorList>
    </citation>
    <scope>NUCLEOTIDE SEQUENCE [LARGE SCALE GENOMIC DNA]</scope>
    <source>
        <strain evidence="2 3">GM2012</strain>
    </source>
</reference>
<organism evidence="2 3">
    <name type="scientific">Tautonia sociabilis</name>
    <dbReference type="NCBI Taxonomy" id="2080755"/>
    <lineage>
        <taxon>Bacteria</taxon>
        <taxon>Pseudomonadati</taxon>
        <taxon>Planctomycetota</taxon>
        <taxon>Planctomycetia</taxon>
        <taxon>Isosphaerales</taxon>
        <taxon>Isosphaeraceae</taxon>
        <taxon>Tautonia</taxon>
    </lineage>
</organism>
<feature type="chain" id="PRO_5019206464" evidence="1">
    <location>
        <begin position="23"/>
        <end position="185"/>
    </location>
</feature>
<dbReference type="EMBL" id="RYZH01000027">
    <property type="protein sequence ID" value="RUL86981.1"/>
    <property type="molecule type" value="Genomic_DNA"/>
</dbReference>
<evidence type="ECO:0000256" key="1">
    <source>
        <dbReference type="SAM" id="SignalP"/>
    </source>
</evidence>
<dbReference type="AlphaFoldDB" id="A0A432MHZ0"/>
<gene>
    <name evidence="2" type="ORF">TsocGM_14385</name>
</gene>
<name>A0A432MHZ0_9BACT</name>
<evidence type="ECO:0000313" key="2">
    <source>
        <dbReference type="EMBL" id="RUL86981.1"/>
    </source>
</evidence>
<dbReference type="Proteomes" id="UP000280296">
    <property type="component" value="Unassembled WGS sequence"/>
</dbReference>
<sequence length="185" mass="20686">MRRLSIEAVLVILLAWTSQAGAQESGKKVEVRGLSFGADEATIRRAEKSKFVRERRIGAVKILHYSDSLLGEPVAVGYRLLNGALYEIRYIFERPGGCSHSLSLYEKLHAELAVKYGEPKAKSFDDERKCIRITEWNYSGDGRPTTIYVGLDGTKHRSSLAVFYFDQEQAARVDAAQDAVDEGKL</sequence>
<accession>A0A432MHZ0</accession>
<dbReference type="RefSeq" id="WP_126726167.1">
    <property type="nucleotide sequence ID" value="NZ_RYZH01000027.1"/>
</dbReference>
<feature type="signal peptide" evidence="1">
    <location>
        <begin position="1"/>
        <end position="22"/>
    </location>
</feature>
<evidence type="ECO:0000313" key="3">
    <source>
        <dbReference type="Proteomes" id="UP000280296"/>
    </source>
</evidence>